<dbReference type="Pfam" id="PF01425">
    <property type="entry name" value="Amidase"/>
    <property type="match status" value="1"/>
</dbReference>
<dbReference type="InterPro" id="IPR036928">
    <property type="entry name" value="AS_sf"/>
</dbReference>
<dbReference type="InterPro" id="IPR000120">
    <property type="entry name" value="Amidase"/>
</dbReference>
<dbReference type="Proteomes" id="UP000048984">
    <property type="component" value="Unassembled WGS sequence"/>
</dbReference>
<evidence type="ECO:0000313" key="4">
    <source>
        <dbReference type="EMBL" id="KPL53383.1"/>
    </source>
</evidence>
<comment type="caution">
    <text evidence="4">The sequence shown here is derived from an EMBL/GenBank/DDBJ whole genome shotgun (WGS) entry which is preliminary data.</text>
</comment>
<dbReference type="GO" id="GO:0003824">
    <property type="term" value="F:catalytic activity"/>
    <property type="evidence" value="ECO:0007669"/>
    <property type="project" value="InterPro"/>
</dbReference>
<accession>A0A0P6VNH9</accession>
<dbReference type="AlphaFoldDB" id="A0A0P6VNH9"/>
<keyword evidence="5" id="KW-1185">Reference proteome</keyword>
<dbReference type="PANTHER" id="PTHR11895:SF176">
    <property type="entry name" value="AMIDASE AMID-RELATED"/>
    <property type="match status" value="1"/>
</dbReference>
<name>A0A0P6VNH9_9HYPH</name>
<comment type="function">
    <text evidence="1">Hydrolyzes indole-3-acetamide (IAM) into indole-3-acetic acid (IAA).</text>
</comment>
<dbReference type="PROSITE" id="PS00571">
    <property type="entry name" value="AMIDASES"/>
    <property type="match status" value="1"/>
</dbReference>
<proteinExistence type="predicted"/>
<gene>
    <name evidence="4" type="ORF">ABB55_15115</name>
</gene>
<sequence length="468" mass="48804">MSDLHFLTIAEASRLIAARKLSPIELTQAFIARVKALDPRLNAFILLMEDSALAAARAAEADIAAGRYRGPLHGIPIGLKDIYNTAGTATTGHSALFRDHIPAEDAHTVALLKAAGAIILGKLATHEFATGGPSFDLPWPPARNPWDLARMPGGSSSGSGAAVAAGLCPGAMGTDTGGSIRFPAALCGIAGHKPTYGLVSRRGILPLSFSLDHGGPMCWTSEDCALMMDVLAGYDPLDPASADVPKPDFLHGLSDGIAGMTIGAIRHFHETDLDCDPEVAAAFEASVKALEALGATVKPVTVSPLSHYGDVLNVISRAEAYSIHERHLTRTPMLYGALGRRRLAAGAFLRASDYVSAVRHRGRLVAEMAALMTDCDAVITAGWHRPAPEFGEGAVPRGLNLTSVFNVTGSPALSVCNGFTAAGLPTALQIAARPFADPTALRIGAAFEKATAFRSRRPAFAIDAALAA</sequence>
<dbReference type="RefSeq" id="WP_054359548.1">
    <property type="nucleotide sequence ID" value="NZ_LJYW01000001.1"/>
</dbReference>
<evidence type="ECO:0000256" key="2">
    <source>
        <dbReference type="ARBA" id="ARBA00021874"/>
    </source>
</evidence>
<dbReference type="InterPro" id="IPR023631">
    <property type="entry name" value="Amidase_dom"/>
</dbReference>
<evidence type="ECO:0000313" key="5">
    <source>
        <dbReference type="Proteomes" id="UP000048984"/>
    </source>
</evidence>
<organism evidence="4 5">
    <name type="scientific">Prosthecodimorpha hirschii</name>
    <dbReference type="NCBI Taxonomy" id="665126"/>
    <lineage>
        <taxon>Bacteria</taxon>
        <taxon>Pseudomonadati</taxon>
        <taxon>Pseudomonadota</taxon>
        <taxon>Alphaproteobacteria</taxon>
        <taxon>Hyphomicrobiales</taxon>
        <taxon>Ancalomicrobiaceae</taxon>
        <taxon>Prosthecodimorpha</taxon>
    </lineage>
</organism>
<dbReference type="InterPro" id="IPR020556">
    <property type="entry name" value="Amidase_CS"/>
</dbReference>
<dbReference type="PANTHER" id="PTHR11895">
    <property type="entry name" value="TRANSAMIDASE"/>
    <property type="match status" value="1"/>
</dbReference>
<dbReference type="STRING" id="665126.ABB55_15115"/>
<dbReference type="Gene3D" id="3.90.1300.10">
    <property type="entry name" value="Amidase signature (AS) domain"/>
    <property type="match status" value="1"/>
</dbReference>
<dbReference type="SUPFAM" id="SSF75304">
    <property type="entry name" value="Amidase signature (AS) enzymes"/>
    <property type="match status" value="1"/>
</dbReference>
<evidence type="ECO:0000256" key="1">
    <source>
        <dbReference type="ARBA" id="ARBA00003871"/>
    </source>
</evidence>
<feature type="domain" description="Amidase" evidence="3">
    <location>
        <begin position="25"/>
        <end position="440"/>
    </location>
</feature>
<reference evidence="4 5" key="1">
    <citation type="submission" date="2015-09" db="EMBL/GenBank/DDBJ databases">
        <authorList>
            <person name="Jackson K.R."/>
            <person name="Lunt B.L."/>
            <person name="Fisher J.N.B."/>
            <person name="Gardner A.V."/>
            <person name="Bailey M.E."/>
            <person name="Deus L.M."/>
            <person name="Earl A.S."/>
            <person name="Gibby P.D."/>
            <person name="Hartmann K.A."/>
            <person name="Liu J.E."/>
            <person name="Manci A.M."/>
            <person name="Nielsen D.A."/>
            <person name="Solomon M.B."/>
            <person name="Breakwell D.P."/>
            <person name="Burnett S.H."/>
            <person name="Grose J.H."/>
        </authorList>
    </citation>
    <scope>NUCLEOTIDE SEQUENCE [LARGE SCALE GENOMIC DNA]</scope>
    <source>
        <strain evidence="4 5">16</strain>
    </source>
</reference>
<evidence type="ECO:0000259" key="3">
    <source>
        <dbReference type="Pfam" id="PF01425"/>
    </source>
</evidence>
<reference evidence="4 5" key="2">
    <citation type="submission" date="2015-10" db="EMBL/GenBank/DDBJ databases">
        <title>Draft Genome Sequence of Prosthecomicrobium hirschii ATCC 27832.</title>
        <authorList>
            <person name="Daniel J."/>
            <person name="Givan S.A."/>
            <person name="Brun Y.V."/>
            <person name="Brown P.J."/>
        </authorList>
    </citation>
    <scope>NUCLEOTIDE SEQUENCE [LARGE SCALE GENOMIC DNA]</scope>
    <source>
        <strain evidence="4 5">16</strain>
    </source>
</reference>
<dbReference type="EMBL" id="LJYW01000001">
    <property type="protein sequence ID" value="KPL53383.1"/>
    <property type="molecule type" value="Genomic_DNA"/>
</dbReference>
<protein>
    <recommendedName>
        <fullName evidence="2">Indoleacetamide hydrolase</fullName>
    </recommendedName>
</protein>